<comment type="caution">
    <text evidence="1">The sequence shown here is derived from an EMBL/GenBank/DDBJ whole genome shotgun (WGS) entry which is preliminary data.</text>
</comment>
<evidence type="ECO:0000313" key="1">
    <source>
        <dbReference type="EMBL" id="HDS11010.1"/>
    </source>
</evidence>
<organism evidence="1">
    <name type="scientific">Fervidicoccus fontis</name>
    <dbReference type="NCBI Taxonomy" id="683846"/>
    <lineage>
        <taxon>Archaea</taxon>
        <taxon>Thermoproteota</taxon>
        <taxon>Thermoprotei</taxon>
        <taxon>Fervidicoccales</taxon>
        <taxon>Fervidicoccaceae</taxon>
        <taxon>Fervidicoccus</taxon>
    </lineage>
</organism>
<sequence>MRKIWRPIPLHLTMLELLKLKGGTATDKDLYESVKTVYDASYQEFIKTLMKLEINGYVRVGTAKEGSLIIELVRGEE</sequence>
<name>A0A7C1IDV1_9CREN</name>
<dbReference type="EMBL" id="DSDY01000160">
    <property type="protein sequence ID" value="HDS11010.1"/>
    <property type="molecule type" value="Genomic_DNA"/>
</dbReference>
<gene>
    <name evidence="1" type="ORF">ENO04_05310</name>
</gene>
<dbReference type="AlphaFoldDB" id="A0A7C1IDV1"/>
<reference evidence="1" key="1">
    <citation type="journal article" date="2020" name="mSystems">
        <title>Genome- and Community-Level Interaction Insights into Carbon Utilization and Element Cycling Functions of Hydrothermarchaeota in Hydrothermal Sediment.</title>
        <authorList>
            <person name="Zhou Z."/>
            <person name="Liu Y."/>
            <person name="Xu W."/>
            <person name="Pan J."/>
            <person name="Luo Z.H."/>
            <person name="Li M."/>
        </authorList>
    </citation>
    <scope>NUCLEOTIDE SEQUENCE [LARGE SCALE GENOMIC DNA]</scope>
    <source>
        <strain evidence="1">SpSt-123</strain>
    </source>
</reference>
<proteinExistence type="predicted"/>
<accession>A0A7C1IDV1</accession>
<protein>
    <submittedName>
        <fullName evidence="1">Uncharacterized protein</fullName>
    </submittedName>
</protein>